<evidence type="ECO:0000259" key="4">
    <source>
        <dbReference type="PROSITE" id="PS50995"/>
    </source>
</evidence>
<dbReference type="Proteomes" id="UP000641588">
    <property type="component" value="Unassembled WGS sequence"/>
</dbReference>
<dbReference type="InterPro" id="IPR000835">
    <property type="entry name" value="HTH_MarR-typ"/>
</dbReference>
<dbReference type="GO" id="GO:0003700">
    <property type="term" value="F:DNA-binding transcription factor activity"/>
    <property type="evidence" value="ECO:0007669"/>
    <property type="project" value="InterPro"/>
</dbReference>
<dbReference type="InterPro" id="IPR023187">
    <property type="entry name" value="Tscrpt_reg_MarR-type_CS"/>
</dbReference>
<dbReference type="InterPro" id="IPR036390">
    <property type="entry name" value="WH_DNA-bd_sf"/>
</dbReference>
<keyword evidence="2" id="KW-0238">DNA-binding</keyword>
<evidence type="ECO:0000256" key="2">
    <source>
        <dbReference type="ARBA" id="ARBA00023125"/>
    </source>
</evidence>
<dbReference type="RefSeq" id="WP_171651510.1">
    <property type="nucleotide sequence ID" value="NZ_WHOD01000045.1"/>
</dbReference>
<dbReference type="InterPro" id="IPR036388">
    <property type="entry name" value="WH-like_DNA-bd_sf"/>
</dbReference>
<evidence type="ECO:0000313" key="5">
    <source>
        <dbReference type="EMBL" id="NOU93311.1"/>
    </source>
</evidence>
<dbReference type="SMART" id="SM00347">
    <property type="entry name" value="HTH_MARR"/>
    <property type="match status" value="1"/>
</dbReference>
<name>A0A972GM40_9BACL</name>
<dbReference type="PANTHER" id="PTHR42756">
    <property type="entry name" value="TRANSCRIPTIONAL REGULATOR, MARR"/>
    <property type="match status" value="1"/>
</dbReference>
<dbReference type="PROSITE" id="PS50995">
    <property type="entry name" value="HTH_MARR_2"/>
    <property type="match status" value="1"/>
</dbReference>
<evidence type="ECO:0000313" key="6">
    <source>
        <dbReference type="Proteomes" id="UP000641588"/>
    </source>
</evidence>
<reference evidence="5" key="1">
    <citation type="submission" date="2019-10" db="EMBL/GenBank/DDBJ databases">
        <title>Description of Paenibacillus glebae sp. nov.</title>
        <authorList>
            <person name="Carlier A."/>
            <person name="Qi S."/>
        </authorList>
    </citation>
    <scope>NUCLEOTIDE SEQUENCE</scope>
    <source>
        <strain evidence="5">LMG 31456</strain>
    </source>
</reference>
<comment type="caution">
    <text evidence="5">The sequence shown here is derived from an EMBL/GenBank/DDBJ whole genome shotgun (WGS) entry which is preliminary data.</text>
</comment>
<keyword evidence="3" id="KW-0804">Transcription</keyword>
<dbReference type="PANTHER" id="PTHR42756:SF1">
    <property type="entry name" value="TRANSCRIPTIONAL REPRESSOR OF EMRAB OPERON"/>
    <property type="match status" value="1"/>
</dbReference>
<dbReference type="PROSITE" id="PS01117">
    <property type="entry name" value="HTH_MARR_1"/>
    <property type="match status" value="1"/>
</dbReference>
<protein>
    <submittedName>
        <fullName evidence="5">MarR family transcriptional regulator</fullName>
    </submittedName>
</protein>
<dbReference type="GO" id="GO:0003677">
    <property type="term" value="F:DNA binding"/>
    <property type="evidence" value="ECO:0007669"/>
    <property type="project" value="UniProtKB-KW"/>
</dbReference>
<sequence length="141" mass="16341">MNVTHSIGFIISNTGRKLSQHLTIRFQPYDITSEQWSVLSKLSEQDGISQRELSHRTEKDPTNVTRILDQLERKGWIRRVPNPEDRRSFLTYVTDSGRELNIILAPIEAQLIQEILTSLSEDEITLLRKIFTQINSNLLSH</sequence>
<keyword evidence="1" id="KW-0805">Transcription regulation</keyword>
<keyword evidence="6" id="KW-1185">Reference proteome</keyword>
<evidence type="ECO:0000256" key="3">
    <source>
        <dbReference type="ARBA" id="ARBA00023163"/>
    </source>
</evidence>
<dbReference type="PRINTS" id="PR00598">
    <property type="entry name" value="HTHMARR"/>
</dbReference>
<dbReference type="SUPFAM" id="SSF46785">
    <property type="entry name" value="Winged helix' DNA-binding domain"/>
    <property type="match status" value="1"/>
</dbReference>
<feature type="domain" description="HTH marR-type" evidence="4">
    <location>
        <begin position="1"/>
        <end position="136"/>
    </location>
</feature>
<proteinExistence type="predicted"/>
<organism evidence="5 6">
    <name type="scientific">Paenibacillus foliorum</name>
    <dbReference type="NCBI Taxonomy" id="2654974"/>
    <lineage>
        <taxon>Bacteria</taxon>
        <taxon>Bacillati</taxon>
        <taxon>Bacillota</taxon>
        <taxon>Bacilli</taxon>
        <taxon>Bacillales</taxon>
        <taxon>Paenibacillaceae</taxon>
        <taxon>Paenibacillus</taxon>
    </lineage>
</organism>
<dbReference type="AlphaFoldDB" id="A0A972GM40"/>
<evidence type="ECO:0000256" key="1">
    <source>
        <dbReference type="ARBA" id="ARBA00023015"/>
    </source>
</evidence>
<dbReference type="Pfam" id="PF01047">
    <property type="entry name" value="MarR"/>
    <property type="match status" value="1"/>
</dbReference>
<accession>A0A972GM40</accession>
<gene>
    <name evidence="5" type="ORF">GC093_08785</name>
</gene>
<dbReference type="Gene3D" id="1.10.10.10">
    <property type="entry name" value="Winged helix-like DNA-binding domain superfamily/Winged helix DNA-binding domain"/>
    <property type="match status" value="1"/>
</dbReference>
<dbReference type="EMBL" id="WHOD01000045">
    <property type="protein sequence ID" value="NOU93311.1"/>
    <property type="molecule type" value="Genomic_DNA"/>
</dbReference>